<comment type="caution">
    <text evidence="1">The sequence shown here is derived from an EMBL/GenBank/DDBJ whole genome shotgun (WGS) entry which is preliminary data.</text>
</comment>
<evidence type="ECO:0000313" key="1">
    <source>
        <dbReference type="EMBL" id="RMQ30772.1"/>
    </source>
</evidence>
<dbReference type="InterPro" id="IPR023214">
    <property type="entry name" value="HAD_sf"/>
</dbReference>
<dbReference type="Gene3D" id="3.40.50.1000">
    <property type="entry name" value="HAD superfamily/HAD-like"/>
    <property type="match status" value="1"/>
</dbReference>
<keyword evidence="1" id="KW-0378">Hydrolase</keyword>
<sequence>MGICSNLASSYGPVIRKLFPDLDGYAFSYQVGAIKPDPIIYHAICSQMDVAPGHHFSSGQGRVLMIGDSKKCDQDGPRLIGMMGLHLDRKGQGAINDLTRFADLVIDHNRKSSPYK</sequence>
<dbReference type="EMBL" id="RBRD01000292">
    <property type="protein sequence ID" value="RMQ30772.1"/>
    <property type="molecule type" value="Genomic_DNA"/>
</dbReference>
<dbReference type="InterPro" id="IPR036412">
    <property type="entry name" value="HAD-like_sf"/>
</dbReference>
<name>A0A3M4V5R2_PSEA0</name>
<protein>
    <submittedName>
        <fullName evidence="1">Haloacid dehalogenase-like family hydrolase</fullName>
    </submittedName>
</protein>
<reference evidence="1 2" key="1">
    <citation type="submission" date="2018-08" db="EMBL/GenBank/DDBJ databases">
        <title>Recombination of ecologically and evolutionarily significant loci maintains genetic cohesion in the Pseudomonas syringae species complex.</title>
        <authorList>
            <person name="Dillon M."/>
            <person name="Thakur S."/>
            <person name="Almeida R.N.D."/>
            <person name="Weir B.S."/>
            <person name="Guttman D.S."/>
        </authorList>
    </citation>
    <scope>NUCLEOTIDE SEQUENCE [LARGE SCALE GENOMIC DNA]</scope>
    <source>
        <strain evidence="1 2">ICMP 535</strain>
    </source>
</reference>
<evidence type="ECO:0000313" key="2">
    <source>
        <dbReference type="Proteomes" id="UP000279553"/>
    </source>
</evidence>
<proteinExistence type="predicted"/>
<dbReference type="AlphaFoldDB" id="A0A3M4V5R2"/>
<dbReference type="Proteomes" id="UP000279553">
    <property type="component" value="Unassembled WGS sequence"/>
</dbReference>
<dbReference type="SUPFAM" id="SSF56784">
    <property type="entry name" value="HAD-like"/>
    <property type="match status" value="1"/>
</dbReference>
<organism evidence="1 2">
    <name type="scientific">Pseudomonas amygdali pv. mori</name>
    <dbReference type="NCBI Taxonomy" id="34065"/>
    <lineage>
        <taxon>Bacteria</taxon>
        <taxon>Pseudomonadati</taxon>
        <taxon>Pseudomonadota</taxon>
        <taxon>Gammaproteobacteria</taxon>
        <taxon>Pseudomonadales</taxon>
        <taxon>Pseudomonadaceae</taxon>
        <taxon>Pseudomonas</taxon>
        <taxon>Pseudomonas amygdali</taxon>
    </lineage>
</organism>
<accession>A0A3M4V5R2</accession>
<gene>
    <name evidence="1" type="ORF">ALQ05_01231</name>
</gene>
<dbReference type="GO" id="GO:0016787">
    <property type="term" value="F:hydrolase activity"/>
    <property type="evidence" value="ECO:0007669"/>
    <property type="project" value="UniProtKB-KW"/>
</dbReference>